<accession>A0A7S8FFK4</accession>
<evidence type="ECO:0000313" key="1">
    <source>
        <dbReference type="EMBL" id="QPD04985.1"/>
    </source>
</evidence>
<dbReference type="GO" id="GO:0006355">
    <property type="term" value="P:regulation of DNA-templated transcription"/>
    <property type="evidence" value="ECO:0007669"/>
    <property type="project" value="InterPro"/>
</dbReference>
<name>A0A7S8FFK4_9BACT</name>
<evidence type="ECO:0000313" key="2">
    <source>
        <dbReference type="Proteomes" id="UP000593737"/>
    </source>
</evidence>
<organism evidence="1 2">
    <name type="scientific">Candidatus Nitrospira kreftii</name>
    <dbReference type="NCBI Taxonomy" id="2652173"/>
    <lineage>
        <taxon>Bacteria</taxon>
        <taxon>Pseudomonadati</taxon>
        <taxon>Nitrospirota</taxon>
        <taxon>Nitrospiria</taxon>
        <taxon>Nitrospirales</taxon>
        <taxon>Nitrospiraceae</taxon>
        <taxon>Nitrospira</taxon>
    </lineage>
</organism>
<reference evidence="1 2" key="1">
    <citation type="journal article" date="2020" name="ISME J.">
        <title>Enrichment and physiological characterization of a novel comammox Nitrospira indicates ammonium inhibition of complete nitrification.</title>
        <authorList>
            <person name="Sakoula D."/>
            <person name="Koch H."/>
            <person name="Frank J."/>
            <person name="Jetten M.S.M."/>
            <person name="van Kessel M.A.H.J."/>
            <person name="Lucker S."/>
        </authorList>
    </citation>
    <scope>NUCLEOTIDE SEQUENCE [LARGE SCALE GENOMIC DNA]</scope>
    <source>
        <strain evidence="1">Comreactor17</strain>
    </source>
</reference>
<dbReference type="InterPro" id="IPR010985">
    <property type="entry name" value="Ribbon_hlx_hlx"/>
</dbReference>
<dbReference type="Proteomes" id="UP000593737">
    <property type="component" value="Chromosome"/>
</dbReference>
<proteinExistence type="predicted"/>
<dbReference type="KEGG" id="nkf:Nkreftii_002759"/>
<evidence type="ECO:0008006" key="3">
    <source>
        <dbReference type="Google" id="ProtNLM"/>
    </source>
</evidence>
<sequence>MKAVTLRNLPPKLDRTIRERAKKKGVSVNKVVIGLLQDHLGESERKTVRQYHDLDELAGSWSKPEAEAFDRALAKQRGVDVEMWR</sequence>
<protein>
    <recommendedName>
        <fullName evidence="3">Antitoxin</fullName>
    </recommendedName>
</protein>
<dbReference type="SUPFAM" id="SSF47598">
    <property type="entry name" value="Ribbon-helix-helix"/>
    <property type="match status" value="1"/>
</dbReference>
<dbReference type="InterPro" id="IPR013321">
    <property type="entry name" value="Arc_rbn_hlx_hlx"/>
</dbReference>
<dbReference type="Gene3D" id="1.10.1220.10">
    <property type="entry name" value="Met repressor-like"/>
    <property type="match status" value="1"/>
</dbReference>
<dbReference type="AlphaFoldDB" id="A0A7S8FFK4"/>
<dbReference type="EMBL" id="CP047423">
    <property type="protein sequence ID" value="QPD04985.1"/>
    <property type="molecule type" value="Genomic_DNA"/>
</dbReference>
<gene>
    <name evidence="1" type="ORF">Nkreftii_002759</name>
</gene>